<accession>A0A0D6ESZ1</accession>
<evidence type="ECO:0000313" key="3">
    <source>
        <dbReference type="Proteomes" id="UP000243876"/>
    </source>
</evidence>
<dbReference type="PANTHER" id="PTHR12358:SF105">
    <property type="entry name" value="DAGKC DOMAIN-CONTAINING PROTEIN"/>
    <property type="match status" value="1"/>
</dbReference>
<evidence type="ECO:0000313" key="2">
    <source>
        <dbReference type="EMBL" id="CEQ43222.1"/>
    </source>
</evidence>
<dbReference type="InterPro" id="IPR050187">
    <property type="entry name" value="Lipid_Phosphate_FormReg"/>
</dbReference>
<dbReference type="InterPro" id="IPR001206">
    <property type="entry name" value="Diacylglycerol_kinase_cat_dom"/>
</dbReference>
<dbReference type="GO" id="GO:0046512">
    <property type="term" value="P:sphingosine biosynthetic process"/>
    <property type="evidence" value="ECO:0007669"/>
    <property type="project" value="TreeGrafter"/>
</dbReference>
<dbReference type="Gene3D" id="3.40.50.10330">
    <property type="entry name" value="Probable inorganic polyphosphate/atp-NAD kinase, domain 1"/>
    <property type="match status" value="1"/>
</dbReference>
<protein>
    <submittedName>
        <fullName evidence="2">SPOSA6832_05130-mRNA-1:cds</fullName>
    </submittedName>
</protein>
<dbReference type="GO" id="GO:0005737">
    <property type="term" value="C:cytoplasm"/>
    <property type="evidence" value="ECO:0007669"/>
    <property type="project" value="TreeGrafter"/>
</dbReference>
<proteinExistence type="predicted"/>
<name>A0A0D6ESZ1_SPOSA</name>
<dbReference type="OrthoDB" id="336240at2759"/>
<feature type="domain" description="DAGKc" evidence="1">
    <location>
        <begin position="196"/>
        <end position="364"/>
    </location>
</feature>
<reference evidence="3" key="1">
    <citation type="submission" date="2015-02" db="EMBL/GenBank/DDBJ databases">
        <authorList>
            <person name="Gon?alves P."/>
        </authorList>
    </citation>
    <scope>NUCLEOTIDE SEQUENCE [LARGE SCALE GENOMIC DNA]</scope>
</reference>
<dbReference type="Proteomes" id="UP000243876">
    <property type="component" value="Unassembled WGS sequence"/>
</dbReference>
<gene>
    <name evidence="2" type="primary">SPOSA6832_05130</name>
</gene>
<dbReference type="SUPFAM" id="SSF111331">
    <property type="entry name" value="NAD kinase/diacylglycerol kinase-like"/>
    <property type="match status" value="1"/>
</dbReference>
<dbReference type="AlphaFoldDB" id="A0A0D6ESZ1"/>
<dbReference type="PANTHER" id="PTHR12358">
    <property type="entry name" value="SPHINGOSINE KINASE"/>
    <property type="match status" value="1"/>
</dbReference>
<organism evidence="2 3">
    <name type="scientific">Sporidiobolus salmonicolor</name>
    <name type="common">Yeast-like fungus</name>
    <name type="synonym">Sporobolomyces salmonicolor</name>
    <dbReference type="NCBI Taxonomy" id="5005"/>
    <lineage>
        <taxon>Eukaryota</taxon>
        <taxon>Fungi</taxon>
        <taxon>Dikarya</taxon>
        <taxon>Basidiomycota</taxon>
        <taxon>Pucciniomycotina</taxon>
        <taxon>Microbotryomycetes</taxon>
        <taxon>Sporidiobolales</taxon>
        <taxon>Sporidiobolaceae</taxon>
        <taxon>Sporobolomyces</taxon>
    </lineage>
</organism>
<sequence>MRGPKRQAAAAVGSYTEAFEDGMNAEQVATGRQLAVVEPAEGHGADSVDEENTHSLDVEDTEAAPAAVLPGDLPILLDTDVGLWPYGLGVRSDKLVLYPTSDRDGKVPQGCGTAPIPLDEIALITPDGQERQGEGMRYKMVVLLRPRSRSGPEGPPLPSVRSWEFVLDASCPASKLSSLHLALGRAFIALPPSGLKPPRTLAVALNPASGSRLAQPYFDNVVQRLLEPVAHGVKLEKEGARETQLDKDGERIGRELVESWRGEEGEERKTVLVMGGDGTVHEVLNGMLLGEEGEGDKETAKVLVDLIVIPCGTANALYHHLCPPESSLYPSSSPLSPFYSFLSFLRQHSSSSSPLPLALAHNTILPAPTSASKSKTVLTSVVSSAALHACLLHDAESLRATMPGLERFKVAAQKNVKLWWDGRLRLSGNVRRYDPQQKALVPAAATVEEEEKDLELEGPFAYLVSSLVSRFEPTFVVAPLRSPLSPLAPSPSEKPSIDLVLIRPLRHRPTAALVKKGKDEEAKTGFAQRVWGVTAGMYDSGRHVDMRYEAGEGAEDAEKEEEGRTSVVEVYRCEGFEWAPSPSRDLKSNLVCLDGALHDLGEGGKLKTVALGFAETGVRVWR</sequence>
<keyword evidence="3" id="KW-1185">Reference proteome</keyword>
<dbReference type="GO" id="GO:0001727">
    <property type="term" value="F:lipid kinase activity"/>
    <property type="evidence" value="ECO:0007669"/>
    <property type="project" value="TreeGrafter"/>
</dbReference>
<feature type="non-terminal residue" evidence="2">
    <location>
        <position position="1"/>
    </location>
</feature>
<dbReference type="PROSITE" id="PS50146">
    <property type="entry name" value="DAGK"/>
    <property type="match status" value="1"/>
</dbReference>
<dbReference type="InterPro" id="IPR016064">
    <property type="entry name" value="NAD/diacylglycerol_kinase_sf"/>
</dbReference>
<dbReference type="InterPro" id="IPR017438">
    <property type="entry name" value="ATP-NAD_kinase_N"/>
</dbReference>
<dbReference type="EMBL" id="CENE01000073">
    <property type="protein sequence ID" value="CEQ43222.1"/>
    <property type="molecule type" value="Genomic_DNA"/>
</dbReference>
<dbReference type="GO" id="GO:0016020">
    <property type="term" value="C:membrane"/>
    <property type="evidence" value="ECO:0007669"/>
    <property type="project" value="TreeGrafter"/>
</dbReference>
<dbReference type="Pfam" id="PF00781">
    <property type="entry name" value="DAGK_cat"/>
    <property type="match status" value="1"/>
</dbReference>
<evidence type="ECO:0000259" key="1">
    <source>
        <dbReference type="PROSITE" id="PS50146"/>
    </source>
</evidence>